<proteinExistence type="predicted"/>
<accession>A0A1X7IHP8</accession>
<dbReference type="Proteomes" id="UP000193355">
    <property type="component" value="Unassembled WGS sequence"/>
</dbReference>
<dbReference type="InterPro" id="IPR000257">
    <property type="entry name" value="Uroporphyrinogen_deCOase"/>
</dbReference>
<dbReference type="GO" id="GO:0008168">
    <property type="term" value="F:methyltransferase activity"/>
    <property type="evidence" value="ECO:0007669"/>
    <property type="project" value="UniProtKB-KW"/>
</dbReference>
<keyword evidence="2" id="KW-0489">Methyltransferase</keyword>
<evidence type="ECO:0000259" key="1">
    <source>
        <dbReference type="Pfam" id="PF01208"/>
    </source>
</evidence>
<dbReference type="RefSeq" id="WP_085543688.1">
    <property type="nucleotide sequence ID" value="NZ_FXBB01000002.1"/>
</dbReference>
<dbReference type="NCBIfam" id="NF004889">
    <property type="entry name" value="PRK06252.1"/>
    <property type="match status" value="1"/>
</dbReference>
<dbReference type="PANTHER" id="PTHR47099:SF1">
    <property type="entry name" value="METHYLCOBAMIDE:COM METHYLTRANSFERASE MTBA"/>
    <property type="match status" value="1"/>
</dbReference>
<organism evidence="2 3">
    <name type="scientific">Dethiosulfovibrio salsuginis</name>
    <dbReference type="NCBI Taxonomy" id="561720"/>
    <lineage>
        <taxon>Bacteria</taxon>
        <taxon>Thermotogati</taxon>
        <taxon>Synergistota</taxon>
        <taxon>Synergistia</taxon>
        <taxon>Synergistales</taxon>
        <taxon>Dethiosulfovibrionaceae</taxon>
        <taxon>Dethiosulfovibrio</taxon>
    </lineage>
</organism>
<dbReference type="AlphaFoldDB" id="A0A1X7IHP8"/>
<dbReference type="Pfam" id="PF01208">
    <property type="entry name" value="URO-D"/>
    <property type="match status" value="1"/>
</dbReference>
<keyword evidence="3" id="KW-1185">Reference proteome</keyword>
<evidence type="ECO:0000313" key="2">
    <source>
        <dbReference type="EMBL" id="SMG14307.1"/>
    </source>
</evidence>
<dbReference type="Gene3D" id="3.20.20.210">
    <property type="match status" value="1"/>
</dbReference>
<keyword evidence="2" id="KW-0808">Transferase</keyword>
<dbReference type="STRING" id="561720.SAMN06275492_10269"/>
<evidence type="ECO:0000313" key="3">
    <source>
        <dbReference type="Proteomes" id="UP000193355"/>
    </source>
</evidence>
<dbReference type="OrthoDB" id="8452307at2"/>
<dbReference type="EMBL" id="FXBB01000002">
    <property type="protein sequence ID" value="SMG14307.1"/>
    <property type="molecule type" value="Genomic_DNA"/>
</dbReference>
<dbReference type="InterPro" id="IPR038071">
    <property type="entry name" value="UROD/MetE-like_sf"/>
</dbReference>
<dbReference type="PANTHER" id="PTHR47099">
    <property type="entry name" value="METHYLCOBAMIDE:COM METHYLTRANSFERASE MTBA"/>
    <property type="match status" value="1"/>
</dbReference>
<dbReference type="InterPro" id="IPR052024">
    <property type="entry name" value="Methanogen_methyltrans"/>
</dbReference>
<feature type="domain" description="Uroporphyrinogen decarboxylase (URO-D)" evidence="1">
    <location>
        <begin position="8"/>
        <end position="339"/>
    </location>
</feature>
<dbReference type="GO" id="GO:0032259">
    <property type="term" value="P:methylation"/>
    <property type="evidence" value="ECO:0007669"/>
    <property type="project" value="UniProtKB-KW"/>
</dbReference>
<reference evidence="3" key="1">
    <citation type="submission" date="2017-04" db="EMBL/GenBank/DDBJ databases">
        <authorList>
            <person name="Varghese N."/>
            <person name="Submissions S."/>
        </authorList>
    </citation>
    <scope>NUCLEOTIDE SEQUENCE [LARGE SCALE GENOMIC DNA]</scope>
    <source>
        <strain evidence="3">USBA 82</strain>
    </source>
</reference>
<sequence length="343" mass="36886">MTADLSPLERLTRAIHLQEVDRPPCICPGGMMNMVVEDVMDLTKRPWPQAHLTGEAMAELASGHYPNGGFENYGVPFCMTVEAQSMGAPVSMGDRIHEPRVTSYVIDRSQDWDRLTPIDPSSGRALEVCRAISILKSRGTEVPVIANLTGPVSLATSLVDPAVFYKDIRKNPSHVEGLMNRVTEELIRFGRAQLEAGADVLTISDPSGTGEILGPKAFETFAIPYLNRILDSLAPLAKGTIVHICGRLKGVAHLLGDLHCDCISFDSISSARDIASHVEGKSLMGNVSTLAIETAAPGQLRLLCQSSLNQGIHVLAPACGIGAMTALDQVRTMVDVAKNNRRA</sequence>
<gene>
    <name evidence="2" type="ORF">SAMN06275492_10269</name>
</gene>
<dbReference type="SUPFAM" id="SSF51726">
    <property type="entry name" value="UROD/MetE-like"/>
    <property type="match status" value="1"/>
</dbReference>
<dbReference type="GO" id="GO:0006779">
    <property type="term" value="P:porphyrin-containing compound biosynthetic process"/>
    <property type="evidence" value="ECO:0007669"/>
    <property type="project" value="InterPro"/>
</dbReference>
<protein>
    <submittedName>
        <fullName evidence="2">[methyl-Co(III) methanol-specific corrinoid protein]:coenzyme M methyltransferase</fullName>
    </submittedName>
</protein>
<name>A0A1X7IHP8_9BACT</name>
<dbReference type="GO" id="GO:0004853">
    <property type="term" value="F:uroporphyrinogen decarboxylase activity"/>
    <property type="evidence" value="ECO:0007669"/>
    <property type="project" value="InterPro"/>
</dbReference>